<dbReference type="NCBIfam" id="TIGR00419">
    <property type="entry name" value="tim"/>
    <property type="match status" value="1"/>
</dbReference>
<evidence type="ECO:0000256" key="2">
    <source>
        <dbReference type="ARBA" id="ARBA00004939"/>
    </source>
</evidence>
<dbReference type="PATRIC" id="fig|1230338.3.peg.125"/>
<dbReference type="Proteomes" id="UP000023795">
    <property type="component" value="Unassembled WGS sequence"/>
</dbReference>
<dbReference type="GO" id="GO:0046166">
    <property type="term" value="P:glyceraldehyde-3-phosphate biosynthetic process"/>
    <property type="evidence" value="ECO:0007669"/>
    <property type="project" value="TreeGrafter"/>
</dbReference>
<evidence type="ECO:0000256" key="1">
    <source>
        <dbReference type="ARBA" id="ARBA00004680"/>
    </source>
</evidence>
<keyword evidence="4 8" id="KW-0312">Gluconeogenesis</keyword>
<dbReference type="GO" id="GO:0004807">
    <property type="term" value="F:triose-phosphate isomerase activity"/>
    <property type="evidence" value="ECO:0007669"/>
    <property type="project" value="UniProtKB-UniRule"/>
</dbReference>
<dbReference type="AlphaFoldDB" id="L2F709"/>
<dbReference type="eggNOG" id="COG0149">
    <property type="taxonomic scope" value="Bacteria"/>
</dbReference>
<dbReference type="CDD" id="cd00311">
    <property type="entry name" value="TIM"/>
    <property type="match status" value="1"/>
</dbReference>
<dbReference type="HAMAP" id="MF_00147_B">
    <property type="entry name" value="TIM_B"/>
    <property type="match status" value="1"/>
</dbReference>
<feature type="binding site" evidence="8">
    <location>
        <position position="223"/>
    </location>
    <ligand>
        <name>substrate</name>
    </ligand>
</feature>
<dbReference type="GO" id="GO:0006094">
    <property type="term" value="P:gluconeogenesis"/>
    <property type="evidence" value="ECO:0007669"/>
    <property type="project" value="UniProtKB-UniRule"/>
</dbReference>
<dbReference type="RefSeq" id="WP_009501245.1">
    <property type="nucleotide sequence ID" value="NZ_ANIN01000001.1"/>
</dbReference>
<proteinExistence type="inferred from homology"/>
<comment type="similarity">
    <text evidence="3 8 9">Belongs to the triosephosphate isomerase family.</text>
</comment>
<evidence type="ECO:0000256" key="7">
    <source>
        <dbReference type="ARBA" id="ARBA00023235"/>
    </source>
</evidence>
<feature type="active site" description="Proton acceptor" evidence="8">
    <location>
        <position position="182"/>
    </location>
</feature>
<comment type="subunit">
    <text evidence="8 9">Homodimer.</text>
</comment>
<dbReference type="PANTHER" id="PTHR21139">
    <property type="entry name" value="TRIOSEPHOSPHATE ISOMERASE"/>
    <property type="match status" value="1"/>
</dbReference>
<evidence type="ECO:0000256" key="5">
    <source>
        <dbReference type="ARBA" id="ARBA00022490"/>
    </source>
</evidence>
<keyword evidence="11" id="KW-1185">Reference proteome</keyword>
<comment type="pathway">
    <text evidence="2">Carbohydrate metabolism; erythritol degradation.</text>
</comment>
<feature type="binding site" evidence="8">
    <location>
        <begin position="15"/>
        <end position="17"/>
    </location>
    <ligand>
        <name>substrate</name>
    </ligand>
</feature>
<comment type="pathway">
    <text evidence="8 9">Carbohydrate biosynthesis; gluconeogenesis.</text>
</comment>
<feature type="binding site" evidence="8">
    <location>
        <begin position="244"/>
        <end position="245"/>
    </location>
    <ligand>
        <name>substrate</name>
    </ligand>
</feature>
<dbReference type="InterPro" id="IPR013785">
    <property type="entry name" value="Aldolase_TIM"/>
</dbReference>
<dbReference type="EMBL" id="ANIN01000001">
    <property type="protein sequence ID" value="ELA08869.1"/>
    <property type="molecule type" value="Genomic_DNA"/>
</dbReference>
<dbReference type="UniPathway" id="UPA00109">
    <property type="reaction ID" value="UER00189"/>
</dbReference>
<comment type="function">
    <text evidence="8">Involved in the gluconeogenesis. Catalyzes stereospecifically the conversion of dihydroxyacetone phosphate (DHAP) to D-glyceraldehyde-3-phosphate (G3P).</text>
</comment>
<comment type="subcellular location">
    <subcellularLocation>
        <location evidence="8 9">Cytoplasm</location>
    </subcellularLocation>
</comment>
<evidence type="ECO:0000256" key="6">
    <source>
        <dbReference type="ARBA" id="ARBA00023152"/>
    </source>
</evidence>
<organism evidence="10 11">
    <name type="scientific">Moraxella macacae 0408225</name>
    <dbReference type="NCBI Taxonomy" id="1230338"/>
    <lineage>
        <taxon>Bacteria</taxon>
        <taxon>Pseudomonadati</taxon>
        <taxon>Pseudomonadota</taxon>
        <taxon>Gammaproteobacteria</taxon>
        <taxon>Moraxellales</taxon>
        <taxon>Moraxellaceae</taxon>
        <taxon>Moraxella</taxon>
    </lineage>
</organism>
<dbReference type="SUPFAM" id="SSF51351">
    <property type="entry name" value="Triosephosphate isomerase (TIM)"/>
    <property type="match status" value="1"/>
</dbReference>
<dbReference type="PROSITE" id="PS00171">
    <property type="entry name" value="TIM_1"/>
    <property type="match status" value="1"/>
</dbReference>
<evidence type="ECO:0000256" key="8">
    <source>
        <dbReference type="HAMAP-Rule" id="MF_00147"/>
    </source>
</evidence>
<evidence type="ECO:0000256" key="3">
    <source>
        <dbReference type="ARBA" id="ARBA00007422"/>
    </source>
</evidence>
<dbReference type="GO" id="GO:0019563">
    <property type="term" value="P:glycerol catabolic process"/>
    <property type="evidence" value="ECO:0007669"/>
    <property type="project" value="TreeGrafter"/>
</dbReference>
<dbReference type="UniPathway" id="UPA00138"/>
<keyword evidence="7 8" id="KW-0413">Isomerase</keyword>
<keyword evidence="5 8" id="KW-0963">Cytoplasm</keyword>
<gene>
    <name evidence="8 10" type="primary">tpiA</name>
    <name evidence="10" type="ORF">MOMA_00615</name>
</gene>
<name>L2F709_9GAMM</name>
<dbReference type="PROSITE" id="PS51440">
    <property type="entry name" value="TIM_2"/>
    <property type="match status" value="1"/>
</dbReference>
<dbReference type="Pfam" id="PF00121">
    <property type="entry name" value="TIM"/>
    <property type="match status" value="1"/>
</dbReference>
<dbReference type="FunFam" id="3.20.20.70:FF:000016">
    <property type="entry name" value="Triosephosphate isomerase"/>
    <property type="match status" value="1"/>
</dbReference>
<evidence type="ECO:0000256" key="9">
    <source>
        <dbReference type="RuleBase" id="RU363013"/>
    </source>
</evidence>
<evidence type="ECO:0000256" key="4">
    <source>
        <dbReference type="ARBA" id="ARBA00022432"/>
    </source>
</evidence>
<sequence length="260" mass="28391">MNQLNRAKQTWVVANWKMNPVASTQVTALMQALHQNLPKKTNHTHVVLAPSFLHLNQVIDFVNNSELPIVVSAQNVCANHAETGAFTGEISALMLKDLGVKTVIIGHSERRQYYGETDDVLMQKLNCALQADLQVIFCIGESLEQYHAKQTLDVLKQQLQSLAVVNLPPNDAGLPKILVAYEPIWAIGTGLTPTIDEITQVHDFIDKTLTELGLNMPILYGGSVNDKNADDLAKIPLVSGVLVGGASLKAQSFCQIVDAF</sequence>
<dbReference type="PANTHER" id="PTHR21139:SF42">
    <property type="entry name" value="TRIOSEPHOSPHATE ISOMERASE"/>
    <property type="match status" value="1"/>
</dbReference>
<comment type="pathway">
    <text evidence="1 8 9">Carbohydrate degradation; glycolysis; D-glyceraldehyde 3-phosphate from glycerone phosphate: step 1/1.</text>
</comment>
<dbReference type="InterPro" id="IPR035990">
    <property type="entry name" value="TIM_sf"/>
</dbReference>
<comment type="catalytic activity">
    <reaction evidence="8 9">
        <text>D-glyceraldehyde 3-phosphate = dihydroxyacetone phosphate</text>
        <dbReference type="Rhea" id="RHEA:18585"/>
        <dbReference type="ChEBI" id="CHEBI:57642"/>
        <dbReference type="ChEBI" id="CHEBI:59776"/>
        <dbReference type="EC" id="5.3.1.1"/>
    </reaction>
</comment>
<protein>
    <recommendedName>
        <fullName evidence="8 9">Triosephosphate isomerase</fullName>
        <shortName evidence="8">TIM</shortName>
        <shortName evidence="8">TPI</shortName>
        <ecNumber evidence="8 9">5.3.1.1</ecNumber>
    </recommendedName>
    <alternativeName>
        <fullName evidence="8">Triose-phosphate isomerase</fullName>
    </alternativeName>
</protein>
<dbReference type="EC" id="5.3.1.1" evidence="8 9"/>
<dbReference type="STRING" id="1230338.MOMA_00615"/>
<dbReference type="OrthoDB" id="9809429at2"/>
<dbReference type="InterPro" id="IPR000652">
    <property type="entry name" value="Triosephosphate_isomerase"/>
</dbReference>
<keyword evidence="6 8" id="KW-0324">Glycolysis</keyword>
<dbReference type="GO" id="GO:0005829">
    <property type="term" value="C:cytosol"/>
    <property type="evidence" value="ECO:0007669"/>
    <property type="project" value="TreeGrafter"/>
</dbReference>
<reference evidence="10 11" key="1">
    <citation type="journal article" date="2013" name="Genome Announc.">
        <title>Genome Sequence of Moraxella macacae 0408225, a Novel Bacterial Species Isolated from a Cynomolgus Macaque with Epistaxis.</title>
        <authorList>
            <person name="Ladner J.T."/>
            <person name="Whitehouse C.A."/>
            <person name="Koroleva G.I."/>
            <person name="Palacios G.F."/>
        </authorList>
    </citation>
    <scope>NUCLEOTIDE SEQUENCE [LARGE SCALE GENOMIC DNA]</scope>
    <source>
        <strain evidence="10 11">0408225</strain>
    </source>
</reference>
<dbReference type="GO" id="GO:0006096">
    <property type="term" value="P:glycolytic process"/>
    <property type="evidence" value="ECO:0007669"/>
    <property type="project" value="UniProtKB-UniRule"/>
</dbReference>
<evidence type="ECO:0000313" key="10">
    <source>
        <dbReference type="EMBL" id="ELA08869.1"/>
    </source>
</evidence>
<dbReference type="InterPro" id="IPR022896">
    <property type="entry name" value="TrioseP_Isoase_bac/euk"/>
</dbReference>
<feature type="binding site" evidence="8">
    <location>
        <position position="188"/>
    </location>
    <ligand>
        <name>substrate</name>
    </ligand>
</feature>
<feature type="active site" description="Electrophile" evidence="8">
    <location>
        <position position="107"/>
    </location>
</feature>
<evidence type="ECO:0000313" key="11">
    <source>
        <dbReference type="Proteomes" id="UP000023795"/>
    </source>
</evidence>
<comment type="caution">
    <text evidence="10">The sequence shown here is derived from an EMBL/GenBank/DDBJ whole genome shotgun (WGS) entry which is preliminary data.</text>
</comment>
<dbReference type="InterPro" id="IPR020861">
    <property type="entry name" value="Triosephosphate_isomerase_AS"/>
</dbReference>
<dbReference type="Gene3D" id="3.20.20.70">
    <property type="entry name" value="Aldolase class I"/>
    <property type="match status" value="1"/>
</dbReference>
<accession>L2F709</accession>